<organism evidence="1 2">
    <name type="scientific">Mycolicibacter algericus</name>
    <name type="common">Mycobacterium algericum</name>
    <dbReference type="NCBI Taxonomy" id="1288388"/>
    <lineage>
        <taxon>Bacteria</taxon>
        <taxon>Bacillati</taxon>
        <taxon>Actinomycetota</taxon>
        <taxon>Actinomycetes</taxon>
        <taxon>Mycobacteriales</taxon>
        <taxon>Mycobacteriaceae</taxon>
        <taxon>Mycolicibacter</taxon>
    </lineage>
</organism>
<accession>A0A7I9Y406</accession>
<dbReference type="EMBL" id="BLKY01000001">
    <property type="protein sequence ID" value="GFG83388.1"/>
    <property type="molecule type" value="Genomic_DNA"/>
</dbReference>
<gene>
    <name evidence="1" type="ORF">MALGJ_00640</name>
</gene>
<sequence length="138" mass="15377">MTVELLDEEAPDETDFVICWLAPLLRAGTIRDSADEFPFAAVQRVAGGDDPDECLDEPVVQVDILAEGVQAAKLIARQVDRRMKLLGRKQPDVIMSDGRIANADYFLTLQKPIPMPYKNELVERLVARYQLGLSYATA</sequence>
<reference evidence="1 2" key="1">
    <citation type="journal article" date="2019" name="Emerg. Microbes Infect.">
        <title>Comprehensive subspecies identification of 175 nontuberculous mycobacteria species based on 7547 genomic profiles.</title>
        <authorList>
            <person name="Matsumoto Y."/>
            <person name="Kinjo T."/>
            <person name="Motooka D."/>
            <person name="Nabeya D."/>
            <person name="Jung N."/>
            <person name="Uechi K."/>
            <person name="Horii T."/>
            <person name="Iida T."/>
            <person name="Fujita J."/>
            <person name="Nakamura S."/>
        </authorList>
    </citation>
    <scope>NUCLEOTIDE SEQUENCE [LARGE SCALE GENOMIC DNA]</scope>
    <source>
        <strain evidence="1 2">JCM 30723</strain>
    </source>
</reference>
<name>A0A7I9Y406_MYCAL</name>
<evidence type="ECO:0000313" key="1">
    <source>
        <dbReference type="EMBL" id="GFG83388.1"/>
    </source>
</evidence>
<protein>
    <submittedName>
        <fullName evidence="1">Uncharacterized protein</fullName>
    </submittedName>
</protein>
<proteinExistence type="predicted"/>
<dbReference type="Proteomes" id="UP000465305">
    <property type="component" value="Unassembled WGS sequence"/>
</dbReference>
<dbReference type="RefSeq" id="WP_083037663.1">
    <property type="nucleotide sequence ID" value="NZ_BLKY01000001.1"/>
</dbReference>
<evidence type="ECO:0000313" key="2">
    <source>
        <dbReference type="Proteomes" id="UP000465305"/>
    </source>
</evidence>
<dbReference type="AlphaFoldDB" id="A0A7I9Y406"/>
<comment type="caution">
    <text evidence="1">The sequence shown here is derived from an EMBL/GenBank/DDBJ whole genome shotgun (WGS) entry which is preliminary data.</text>
</comment>